<name>A0ABW3A7A7_9ACTN</name>
<reference evidence="2" key="1">
    <citation type="journal article" date="2019" name="Int. J. Syst. Evol. Microbiol.">
        <title>The Global Catalogue of Microorganisms (GCM) 10K type strain sequencing project: providing services to taxonomists for standard genome sequencing and annotation.</title>
        <authorList>
            <consortium name="The Broad Institute Genomics Platform"/>
            <consortium name="The Broad Institute Genome Sequencing Center for Infectious Disease"/>
            <person name="Wu L."/>
            <person name="Ma J."/>
        </authorList>
    </citation>
    <scope>NUCLEOTIDE SEQUENCE [LARGE SCALE GENOMIC DNA]</scope>
    <source>
        <strain evidence="2">JCM 32148</strain>
    </source>
</reference>
<dbReference type="EMBL" id="JBHTHM010001549">
    <property type="protein sequence ID" value="MFD0786752.1"/>
    <property type="molecule type" value="Genomic_DNA"/>
</dbReference>
<sequence>MQDLGREQMIIVGASQGMLRWLADDLPAASVVLIEEPDVIRRRDIGRLATELPFISRVVPAEYQTGLDADALIAREPGLTDARLV</sequence>
<proteinExistence type="predicted"/>
<feature type="non-terminal residue" evidence="1">
    <location>
        <position position="85"/>
    </location>
</feature>
<organism evidence="1 2">
    <name type="scientific">Micromonospora azadirachtae</name>
    <dbReference type="NCBI Taxonomy" id="1970735"/>
    <lineage>
        <taxon>Bacteria</taxon>
        <taxon>Bacillati</taxon>
        <taxon>Actinomycetota</taxon>
        <taxon>Actinomycetes</taxon>
        <taxon>Micromonosporales</taxon>
        <taxon>Micromonosporaceae</taxon>
        <taxon>Micromonospora</taxon>
    </lineage>
</organism>
<comment type="caution">
    <text evidence="1">The sequence shown here is derived from an EMBL/GenBank/DDBJ whole genome shotgun (WGS) entry which is preliminary data.</text>
</comment>
<protein>
    <submittedName>
        <fullName evidence="1">Biotin carboxylase</fullName>
    </submittedName>
</protein>
<accession>A0ABW3A7A7</accession>
<dbReference type="Proteomes" id="UP001597053">
    <property type="component" value="Unassembled WGS sequence"/>
</dbReference>
<evidence type="ECO:0000313" key="2">
    <source>
        <dbReference type="Proteomes" id="UP001597053"/>
    </source>
</evidence>
<gene>
    <name evidence="1" type="ORF">ACFQZ8_22885</name>
</gene>
<keyword evidence="2" id="KW-1185">Reference proteome</keyword>
<evidence type="ECO:0000313" key="1">
    <source>
        <dbReference type="EMBL" id="MFD0786752.1"/>
    </source>
</evidence>